<dbReference type="InterPro" id="IPR034660">
    <property type="entry name" value="DinB/YfiT-like"/>
</dbReference>
<organism evidence="1 2">
    <name type="scientific">Posidoniimonas corsicana</name>
    <dbReference type="NCBI Taxonomy" id="1938618"/>
    <lineage>
        <taxon>Bacteria</taxon>
        <taxon>Pseudomonadati</taxon>
        <taxon>Planctomycetota</taxon>
        <taxon>Planctomycetia</taxon>
        <taxon>Pirellulales</taxon>
        <taxon>Lacipirellulaceae</taxon>
        <taxon>Posidoniimonas</taxon>
    </lineage>
</organism>
<dbReference type="AlphaFoldDB" id="A0A5C5V820"/>
<dbReference type="RefSeq" id="WP_146567039.1">
    <property type="nucleotide sequence ID" value="NZ_SIHJ01000002.1"/>
</dbReference>
<accession>A0A5C5V820</accession>
<name>A0A5C5V820_9BACT</name>
<sequence>MRRDLNFERLGDAVGEARSLLESGYTQAGNWTLGQVCRHMRLTIESNMQGYPGWMSVLGYPLRPLLRRFALPMLLAGNSPQGIRTAGMFVPPANLDDAQEVDRFQECVAAFLASDHPMHPHPGFGAMTNEGFHRFHAAHAAHHLGFLHPSDAERGGLGADLVQKRG</sequence>
<gene>
    <name evidence="1" type="ORF">KOR34_38130</name>
</gene>
<dbReference type="InterPro" id="IPR011463">
    <property type="entry name" value="DUF1569"/>
</dbReference>
<evidence type="ECO:0000313" key="1">
    <source>
        <dbReference type="EMBL" id="TWT33977.1"/>
    </source>
</evidence>
<dbReference type="Gene3D" id="1.20.120.450">
    <property type="entry name" value="dinb family like domain"/>
    <property type="match status" value="1"/>
</dbReference>
<dbReference type="OrthoDB" id="282689at2"/>
<dbReference type="Proteomes" id="UP000316714">
    <property type="component" value="Unassembled WGS sequence"/>
</dbReference>
<reference evidence="1 2" key="1">
    <citation type="submission" date="2019-02" db="EMBL/GenBank/DDBJ databases">
        <title>Deep-cultivation of Planctomycetes and their phenomic and genomic characterization uncovers novel biology.</title>
        <authorList>
            <person name="Wiegand S."/>
            <person name="Jogler M."/>
            <person name="Boedeker C."/>
            <person name="Pinto D."/>
            <person name="Vollmers J."/>
            <person name="Rivas-Marin E."/>
            <person name="Kohn T."/>
            <person name="Peeters S.H."/>
            <person name="Heuer A."/>
            <person name="Rast P."/>
            <person name="Oberbeckmann S."/>
            <person name="Bunk B."/>
            <person name="Jeske O."/>
            <person name="Meyerdierks A."/>
            <person name="Storesund J.E."/>
            <person name="Kallscheuer N."/>
            <person name="Luecker S."/>
            <person name="Lage O.M."/>
            <person name="Pohl T."/>
            <person name="Merkel B.J."/>
            <person name="Hornburger P."/>
            <person name="Mueller R.-W."/>
            <person name="Bruemmer F."/>
            <person name="Labrenz M."/>
            <person name="Spormann A.M."/>
            <person name="Op Den Camp H."/>
            <person name="Overmann J."/>
            <person name="Amann R."/>
            <person name="Jetten M.S.M."/>
            <person name="Mascher T."/>
            <person name="Medema M.H."/>
            <person name="Devos D.P."/>
            <person name="Kaster A.-K."/>
            <person name="Ovreas L."/>
            <person name="Rohde M."/>
            <person name="Galperin M.Y."/>
            <person name="Jogler C."/>
        </authorList>
    </citation>
    <scope>NUCLEOTIDE SEQUENCE [LARGE SCALE GENOMIC DNA]</scope>
    <source>
        <strain evidence="1 2">KOR34</strain>
    </source>
</reference>
<comment type="caution">
    <text evidence="1">The sequence shown here is derived from an EMBL/GenBank/DDBJ whole genome shotgun (WGS) entry which is preliminary data.</text>
</comment>
<evidence type="ECO:0008006" key="3">
    <source>
        <dbReference type="Google" id="ProtNLM"/>
    </source>
</evidence>
<dbReference type="EMBL" id="SIHJ01000002">
    <property type="protein sequence ID" value="TWT33977.1"/>
    <property type="molecule type" value="Genomic_DNA"/>
</dbReference>
<evidence type="ECO:0000313" key="2">
    <source>
        <dbReference type="Proteomes" id="UP000316714"/>
    </source>
</evidence>
<protein>
    <recommendedName>
        <fullName evidence="3">DUF1569 domain-containing protein</fullName>
    </recommendedName>
</protein>
<dbReference type="Pfam" id="PF07606">
    <property type="entry name" value="DUF1569"/>
    <property type="match status" value="1"/>
</dbReference>
<keyword evidence="2" id="KW-1185">Reference proteome</keyword>
<proteinExistence type="predicted"/>